<gene>
    <name evidence="1" type="ORF">PGTG_12788</name>
</gene>
<dbReference type="HOGENOM" id="CLU_2373831_0_0_1"/>
<dbReference type="AlphaFoldDB" id="E3KSB8"/>
<name>E3KSB8_PUCGT</name>
<protein>
    <submittedName>
        <fullName evidence="1">Uncharacterized protein</fullName>
    </submittedName>
</protein>
<dbReference type="EMBL" id="DS178305">
    <property type="protein sequence ID" value="EFP87204.2"/>
    <property type="molecule type" value="Genomic_DNA"/>
</dbReference>
<evidence type="ECO:0000313" key="2">
    <source>
        <dbReference type="Proteomes" id="UP000008783"/>
    </source>
</evidence>
<organism evidence="1 2">
    <name type="scientific">Puccinia graminis f. sp. tritici (strain CRL 75-36-700-3 / race SCCL)</name>
    <name type="common">Black stem rust fungus</name>
    <dbReference type="NCBI Taxonomy" id="418459"/>
    <lineage>
        <taxon>Eukaryota</taxon>
        <taxon>Fungi</taxon>
        <taxon>Dikarya</taxon>
        <taxon>Basidiomycota</taxon>
        <taxon>Pucciniomycotina</taxon>
        <taxon>Pucciniomycetes</taxon>
        <taxon>Pucciniales</taxon>
        <taxon>Pucciniaceae</taxon>
        <taxon>Puccinia</taxon>
    </lineage>
</organism>
<dbReference type="VEuPathDB" id="FungiDB:PGTG_12788"/>
<sequence length="95" mass="11262">MVFKMFQKSVNIWVDSYIHYQKQFDRVTSLPTGVSPKFSYSNPENFTTTDQLLSVPSHDLDLLSEQLYPNEEELFQHTPHKFNEELLHKLWTSLV</sequence>
<evidence type="ECO:0000313" key="1">
    <source>
        <dbReference type="EMBL" id="EFP87204.2"/>
    </source>
</evidence>
<keyword evidence="2" id="KW-1185">Reference proteome</keyword>
<dbReference type="GeneID" id="10537435"/>
<dbReference type="OrthoDB" id="10305241at2759"/>
<reference key="1">
    <citation type="submission" date="2007-01" db="EMBL/GenBank/DDBJ databases">
        <title>The Genome Sequence of Puccinia graminis f. sp. tritici Strain CRL 75-36-700-3.</title>
        <authorList>
            <consortium name="The Broad Institute Genome Sequencing Platform"/>
            <person name="Birren B."/>
            <person name="Lander E."/>
            <person name="Galagan J."/>
            <person name="Nusbaum C."/>
            <person name="Devon K."/>
            <person name="Cuomo C."/>
            <person name="Jaffe D."/>
            <person name="Butler J."/>
            <person name="Alvarez P."/>
            <person name="Gnerre S."/>
            <person name="Grabherr M."/>
            <person name="Mauceli E."/>
            <person name="Brockman W."/>
            <person name="Young S."/>
            <person name="LaButti K."/>
            <person name="Sykes S."/>
            <person name="DeCaprio D."/>
            <person name="Crawford M."/>
            <person name="Koehrsen M."/>
            <person name="Engels R."/>
            <person name="Montgomery P."/>
            <person name="Pearson M."/>
            <person name="Howarth C."/>
            <person name="Larson L."/>
            <person name="White J."/>
            <person name="Zeng Q."/>
            <person name="Kodira C."/>
            <person name="Yandava C."/>
            <person name="Alvarado L."/>
            <person name="O'Leary S."/>
            <person name="Szabo L."/>
            <person name="Dean R."/>
            <person name="Schein J."/>
        </authorList>
    </citation>
    <scope>NUCLEOTIDE SEQUENCE</scope>
    <source>
        <strain>CRL 75-36-700-3</strain>
    </source>
</reference>
<proteinExistence type="predicted"/>
<accession>E3KSB8</accession>
<dbReference type="KEGG" id="pgr:PGTG_12788"/>
<dbReference type="InParanoid" id="E3KSB8"/>
<reference evidence="2" key="2">
    <citation type="journal article" date="2011" name="Proc. Natl. Acad. Sci. U.S.A.">
        <title>Obligate biotrophy features unraveled by the genomic analysis of rust fungi.</title>
        <authorList>
            <person name="Duplessis S."/>
            <person name="Cuomo C.A."/>
            <person name="Lin Y.-C."/>
            <person name="Aerts A."/>
            <person name="Tisserant E."/>
            <person name="Veneault-Fourrey C."/>
            <person name="Joly D.L."/>
            <person name="Hacquard S."/>
            <person name="Amselem J."/>
            <person name="Cantarel B.L."/>
            <person name="Chiu R."/>
            <person name="Coutinho P.M."/>
            <person name="Feau N."/>
            <person name="Field M."/>
            <person name="Frey P."/>
            <person name="Gelhaye E."/>
            <person name="Goldberg J."/>
            <person name="Grabherr M.G."/>
            <person name="Kodira C.D."/>
            <person name="Kohler A."/>
            <person name="Kuees U."/>
            <person name="Lindquist E.A."/>
            <person name="Lucas S.M."/>
            <person name="Mago R."/>
            <person name="Mauceli E."/>
            <person name="Morin E."/>
            <person name="Murat C."/>
            <person name="Pangilinan J.L."/>
            <person name="Park R."/>
            <person name="Pearson M."/>
            <person name="Quesneville H."/>
            <person name="Rouhier N."/>
            <person name="Sakthikumar S."/>
            <person name="Salamov A.A."/>
            <person name="Schmutz J."/>
            <person name="Selles B."/>
            <person name="Shapiro H."/>
            <person name="Tanguay P."/>
            <person name="Tuskan G.A."/>
            <person name="Henrissat B."/>
            <person name="Van de Peer Y."/>
            <person name="Rouze P."/>
            <person name="Ellis J.G."/>
            <person name="Dodds P.N."/>
            <person name="Schein J.E."/>
            <person name="Zhong S."/>
            <person name="Hamelin R.C."/>
            <person name="Grigoriev I.V."/>
            <person name="Szabo L.J."/>
            <person name="Martin F."/>
        </authorList>
    </citation>
    <scope>NUCLEOTIDE SEQUENCE [LARGE SCALE GENOMIC DNA]</scope>
    <source>
        <strain evidence="2">CRL 75-36-700-3 / race SCCL</strain>
    </source>
</reference>
<dbReference type="RefSeq" id="XP_003331623.2">
    <property type="nucleotide sequence ID" value="XM_003331575.2"/>
</dbReference>
<dbReference type="Proteomes" id="UP000008783">
    <property type="component" value="Unassembled WGS sequence"/>
</dbReference>